<organism evidence="9 10">
    <name type="scientific">Lepeophtheirus salmonis</name>
    <name type="common">Salmon louse</name>
    <name type="synonym">Caligus salmonis</name>
    <dbReference type="NCBI Taxonomy" id="72036"/>
    <lineage>
        <taxon>Eukaryota</taxon>
        <taxon>Metazoa</taxon>
        <taxon>Ecdysozoa</taxon>
        <taxon>Arthropoda</taxon>
        <taxon>Crustacea</taxon>
        <taxon>Multicrustacea</taxon>
        <taxon>Hexanauplia</taxon>
        <taxon>Copepoda</taxon>
        <taxon>Siphonostomatoida</taxon>
        <taxon>Caligidae</taxon>
        <taxon>Lepeophtheirus</taxon>
    </lineage>
</organism>
<dbReference type="AlphaFoldDB" id="A0A7R8CTW5"/>
<evidence type="ECO:0000313" key="9">
    <source>
        <dbReference type="EMBL" id="CAF2928079.1"/>
    </source>
</evidence>
<evidence type="ECO:0000256" key="2">
    <source>
        <dbReference type="ARBA" id="ARBA00022737"/>
    </source>
</evidence>
<evidence type="ECO:0000259" key="8">
    <source>
        <dbReference type="PROSITE" id="PS50157"/>
    </source>
</evidence>
<keyword evidence="6" id="KW-0804">Transcription</keyword>
<feature type="region of interest" description="Disordered" evidence="7">
    <location>
        <begin position="31"/>
        <end position="136"/>
    </location>
</feature>
<keyword evidence="4" id="KW-0862">Zinc</keyword>
<keyword evidence="2" id="KW-0677">Repeat</keyword>
<feature type="compositionally biased region" description="Low complexity" evidence="7">
    <location>
        <begin position="102"/>
        <end position="115"/>
    </location>
</feature>
<feature type="compositionally biased region" description="Low complexity" evidence="7">
    <location>
        <begin position="31"/>
        <end position="40"/>
    </location>
</feature>
<feature type="domain" description="C2H2-type" evidence="8">
    <location>
        <begin position="222"/>
        <end position="258"/>
    </location>
</feature>
<dbReference type="PROSITE" id="PS00028">
    <property type="entry name" value="ZINC_FINGER_C2H2_1"/>
    <property type="match status" value="1"/>
</dbReference>
<dbReference type="EMBL" id="HG994583">
    <property type="protein sequence ID" value="CAF2928079.1"/>
    <property type="molecule type" value="Genomic_DNA"/>
</dbReference>
<dbReference type="FunFam" id="3.30.160.60:FF:000032">
    <property type="entry name" value="Krueppel-like factor 4"/>
    <property type="match status" value="1"/>
</dbReference>
<dbReference type="SUPFAM" id="SSF57667">
    <property type="entry name" value="beta-beta-alpha zinc fingers"/>
    <property type="match status" value="1"/>
</dbReference>
<keyword evidence="1" id="KW-0479">Metal-binding</keyword>
<dbReference type="GO" id="GO:0000978">
    <property type="term" value="F:RNA polymerase II cis-regulatory region sequence-specific DNA binding"/>
    <property type="evidence" value="ECO:0007669"/>
    <property type="project" value="TreeGrafter"/>
</dbReference>
<evidence type="ECO:0000256" key="5">
    <source>
        <dbReference type="ARBA" id="ARBA00023015"/>
    </source>
</evidence>
<evidence type="ECO:0000256" key="1">
    <source>
        <dbReference type="ARBA" id="ARBA00022723"/>
    </source>
</evidence>
<proteinExistence type="predicted"/>
<feature type="compositionally biased region" description="Polar residues" evidence="7">
    <location>
        <begin position="89"/>
        <end position="101"/>
    </location>
</feature>
<evidence type="ECO:0000256" key="4">
    <source>
        <dbReference type="ARBA" id="ARBA00022833"/>
    </source>
</evidence>
<feature type="compositionally biased region" description="Polar residues" evidence="7">
    <location>
        <begin position="116"/>
        <end position="130"/>
    </location>
</feature>
<feature type="compositionally biased region" description="Basic residues" evidence="7">
    <location>
        <begin position="194"/>
        <end position="204"/>
    </location>
</feature>
<feature type="domain" description="C2H2-type" evidence="8">
    <location>
        <begin position="259"/>
        <end position="281"/>
    </location>
</feature>
<feature type="compositionally biased region" description="Polar residues" evidence="7">
    <location>
        <begin position="41"/>
        <end position="50"/>
    </location>
</feature>
<evidence type="ECO:0000313" key="10">
    <source>
        <dbReference type="Proteomes" id="UP000675881"/>
    </source>
</evidence>
<evidence type="ECO:0000256" key="7">
    <source>
        <dbReference type="SAM" id="MobiDB-lite"/>
    </source>
</evidence>
<dbReference type="PANTHER" id="PTHR23235:SF158">
    <property type="entry name" value="C2H2-TYPE DOMAIN-CONTAINING PROTEIN"/>
    <property type="match status" value="1"/>
</dbReference>
<feature type="region of interest" description="Disordered" evidence="7">
    <location>
        <begin position="189"/>
        <end position="212"/>
    </location>
</feature>
<keyword evidence="10" id="KW-1185">Reference proteome</keyword>
<dbReference type="OrthoDB" id="4748970at2759"/>
<evidence type="ECO:0000256" key="6">
    <source>
        <dbReference type="ARBA" id="ARBA00023163"/>
    </source>
</evidence>
<gene>
    <name evidence="9" type="ORF">LSAA_8800</name>
</gene>
<dbReference type="PROSITE" id="PS50157">
    <property type="entry name" value="ZINC_FINGER_C2H2_2"/>
    <property type="match status" value="2"/>
</dbReference>
<evidence type="ECO:0000256" key="3">
    <source>
        <dbReference type="ARBA" id="ARBA00022771"/>
    </source>
</evidence>
<protein>
    <submittedName>
        <fullName evidence="9">(salmon louse) hypothetical protein</fullName>
    </submittedName>
</protein>
<keyword evidence="5" id="KW-0805">Transcription regulation</keyword>
<name>A0A7R8CTW5_LEPSM</name>
<reference evidence="9" key="1">
    <citation type="submission" date="2021-02" db="EMBL/GenBank/DDBJ databases">
        <authorList>
            <person name="Bekaert M."/>
        </authorList>
    </citation>
    <scope>NUCLEOTIDE SEQUENCE</scope>
    <source>
        <strain evidence="9">IoA-00</strain>
    </source>
</reference>
<dbReference type="GO" id="GO:0008270">
    <property type="term" value="F:zinc ion binding"/>
    <property type="evidence" value="ECO:0007669"/>
    <property type="project" value="UniProtKB-KW"/>
</dbReference>
<sequence>MIKGPRGSFKRSEQYLELCSLQKMWHPQHHFPQQAQQTTHYNSEQPQSSYDPFYGSPPTAPFSPYYSSSYDKTQTQPIDPYDTLPPPTQDSFYNYNALSENSSYHYSHPQHSHGSWTNSQGPPPMHSSTGLEPYLPASGQPNLNVNVNVVHPLVSTGGGLTPGTQSCNPHHQTHLYLPPYYDFPSSLNVPTQTTHRKRGRRKGTSKVSTAHRTTNHLQQPIHICSYDGCSKSYMKSSHLKAHLHELTRHFRKHTGDRPFRCRLCERAFARSDHLSLHMKRHVNIGSGGTAERVSGGALE</sequence>
<dbReference type="Gene3D" id="3.30.160.60">
    <property type="entry name" value="Classic Zinc Finger"/>
    <property type="match status" value="2"/>
</dbReference>
<dbReference type="InterPro" id="IPR013087">
    <property type="entry name" value="Znf_C2H2_type"/>
</dbReference>
<accession>A0A7R8CTW5</accession>
<dbReference type="PANTHER" id="PTHR23235">
    <property type="entry name" value="KRUEPPEL-LIKE TRANSCRIPTION FACTOR"/>
    <property type="match status" value="1"/>
</dbReference>
<keyword evidence="3" id="KW-0863">Zinc-finger</keyword>
<feature type="compositionally biased region" description="Polar residues" evidence="7">
    <location>
        <begin position="65"/>
        <end position="77"/>
    </location>
</feature>
<dbReference type="SMART" id="SM00355">
    <property type="entry name" value="ZnF_C2H2"/>
    <property type="match status" value="2"/>
</dbReference>
<dbReference type="Proteomes" id="UP000675881">
    <property type="component" value="Chromosome 4"/>
</dbReference>
<dbReference type="InterPro" id="IPR036236">
    <property type="entry name" value="Znf_C2H2_sf"/>
</dbReference>
<dbReference type="GO" id="GO:0000981">
    <property type="term" value="F:DNA-binding transcription factor activity, RNA polymerase II-specific"/>
    <property type="evidence" value="ECO:0007669"/>
    <property type="project" value="TreeGrafter"/>
</dbReference>